<accession>A0A6I8P884</accession>
<comment type="similarity">
    <text evidence="2">Belongs to the shugoshin family.</text>
</comment>
<keyword evidence="5" id="KW-0159">Chromosome partition</keyword>
<dbReference type="InterPro" id="IPR038889">
    <property type="entry name" value="Shugoshin1/2"/>
</dbReference>
<comment type="subcellular location">
    <subcellularLocation>
        <location evidence="1">Chromosome</location>
        <location evidence="1">Centromere</location>
    </subcellularLocation>
</comment>
<keyword evidence="6" id="KW-0175">Coiled coil</keyword>
<dbReference type="GeneID" id="103169876"/>
<dbReference type="GO" id="GO:0051301">
    <property type="term" value="P:cell division"/>
    <property type="evidence" value="ECO:0007669"/>
    <property type="project" value="UniProtKB-KW"/>
</dbReference>
<reference evidence="10" key="3">
    <citation type="submission" date="2025-09" db="UniProtKB">
        <authorList>
            <consortium name="Ensembl"/>
        </authorList>
    </citation>
    <scope>IDENTIFICATION</scope>
    <source>
        <strain evidence="10">Glennie</strain>
    </source>
</reference>
<keyword evidence="7" id="KW-0131">Cell cycle</keyword>
<dbReference type="GO" id="GO:0007059">
    <property type="term" value="P:chromosome segregation"/>
    <property type="evidence" value="ECO:0007669"/>
    <property type="project" value="UniProtKB-KW"/>
</dbReference>
<dbReference type="OMA" id="IDIEVFM"/>
<feature type="compositionally biased region" description="Acidic residues" evidence="9">
    <location>
        <begin position="171"/>
        <end position="189"/>
    </location>
</feature>
<dbReference type="KEGG" id="oaa:103169876"/>
<evidence type="ECO:0000256" key="5">
    <source>
        <dbReference type="ARBA" id="ARBA00022829"/>
    </source>
</evidence>
<evidence type="ECO:0000313" key="10">
    <source>
        <dbReference type="Ensembl" id="ENSOANP00000049063.1"/>
    </source>
</evidence>
<evidence type="ECO:0000256" key="1">
    <source>
        <dbReference type="ARBA" id="ARBA00004584"/>
    </source>
</evidence>
<feature type="compositionally biased region" description="Basic and acidic residues" evidence="9">
    <location>
        <begin position="236"/>
        <end position="254"/>
    </location>
</feature>
<feature type="compositionally biased region" description="Low complexity" evidence="9">
    <location>
        <begin position="499"/>
        <end position="510"/>
    </location>
</feature>
<reference evidence="10" key="2">
    <citation type="submission" date="2025-08" db="UniProtKB">
        <authorList>
            <consortium name="Ensembl"/>
        </authorList>
    </citation>
    <scope>IDENTIFICATION</scope>
    <source>
        <strain evidence="10">Glennie</strain>
    </source>
</reference>
<dbReference type="PANTHER" id="PTHR21577:SF3">
    <property type="entry name" value="SHUGOSHIN 1-RELATED"/>
    <property type="match status" value="1"/>
</dbReference>
<dbReference type="InParanoid" id="A0A6I8P884"/>
<feature type="compositionally biased region" description="Pro residues" evidence="9">
    <location>
        <begin position="276"/>
        <end position="290"/>
    </location>
</feature>
<evidence type="ECO:0000256" key="3">
    <source>
        <dbReference type="ARBA" id="ARBA00022454"/>
    </source>
</evidence>
<feature type="compositionally biased region" description="Low complexity" evidence="9">
    <location>
        <begin position="222"/>
        <end position="235"/>
    </location>
</feature>
<feature type="region of interest" description="Disordered" evidence="9">
    <location>
        <begin position="135"/>
        <end position="829"/>
    </location>
</feature>
<evidence type="ECO:0000256" key="9">
    <source>
        <dbReference type="SAM" id="MobiDB-lite"/>
    </source>
</evidence>
<keyword evidence="11" id="KW-1185">Reference proteome</keyword>
<dbReference type="CTD" id="151246"/>
<evidence type="ECO:0000313" key="11">
    <source>
        <dbReference type="Proteomes" id="UP000002279"/>
    </source>
</evidence>
<evidence type="ECO:0000256" key="2">
    <source>
        <dbReference type="ARBA" id="ARBA00010845"/>
    </source>
</evidence>
<keyword evidence="3" id="KW-0158">Chromosome</keyword>
<feature type="compositionally biased region" description="Gly residues" evidence="9">
    <location>
        <begin position="531"/>
        <end position="547"/>
    </location>
</feature>
<reference evidence="10 11" key="1">
    <citation type="journal article" date="2008" name="Nature">
        <title>Genome analysis of the platypus reveals unique signatures of evolution.</title>
        <authorList>
            <person name="Warren W.C."/>
            <person name="Hillier L.W."/>
            <person name="Marshall Graves J.A."/>
            <person name="Birney E."/>
            <person name="Ponting C.P."/>
            <person name="Grutzner F."/>
            <person name="Belov K."/>
            <person name="Miller W."/>
            <person name="Clarke L."/>
            <person name="Chinwalla A.T."/>
            <person name="Yang S.P."/>
            <person name="Heger A."/>
            <person name="Locke D.P."/>
            <person name="Miethke P."/>
            <person name="Waters P.D."/>
            <person name="Veyrunes F."/>
            <person name="Fulton L."/>
            <person name="Fulton B."/>
            <person name="Graves T."/>
            <person name="Wallis J."/>
            <person name="Puente X.S."/>
            <person name="Lopez-Otin C."/>
            <person name="Ordonez G.R."/>
            <person name="Eichler E.E."/>
            <person name="Chen L."/>
            <person name="Cheng Z."/>
            <person name="Deakin J.E."/>
            <person name="Alsop A."/>
            <person name="Thompson K."/>
            <person name="Kirby P."/>
            <person name="Papenfuss A.T."/>
            <person name="Wakefield M.J."/>
            <person name="Olender T."/>
            <person name="Lancet D."/>
            <person name="Huttley G.A."/>
            <person name="Smit A.F."/>
            <person name="Pask A."/>
            <person name="Temple-Smith P."/>
            <person name="Batzer M.A."/>
            <person name="Walker J.A."/>
            <person name="Konkel M.K."/>
            <person name="Harris R.S."/>
            <person name="Whittington C.M."/>
            <person name="Wong E.S."/>
            <person name="Gemmell N.J."/>
            <person name="Buschiazzo E."/>
            <person name="Vargas Jentzsch I.M."/>
            <person name="Merkel A."/>
            <person name="Schmitz J."/>
            <person name="Zemann A."/>
            <person name="Churakov G."/>
            <person name="Kriegs J.O."/>
            <person name="Brosius J."/>
            <person name="Murchison E.P."/>
            <person name="Sachidanandam R."/>
            <person name="Smith C."/>
            <person name="Hannon G.J."/>
            <person name="Tsend-Ayush E."/>
            <person name="McMillan D."/>
            <person name="Attenborough R."/>
            <person name="Rens W."/>
            <person name="Ferguson-Smith M."/>
            <person name="Lefevre C.M."/>
            <person name="Sharp J.A."/>
            <person name="Nicholas K.R."/>
            <person name="Ray D.A."/>
            <person name="Kube M."/>
            <person name="Reinhardt R."/>
            <person name="Pringle T.H."/>
            <person name="Taylor J."/>
            <person name="Jones R.C."/>
            <person name="Nixon B."/>
            <person name="Dacheux J.L."/>
            <person name="Niwa H."/>
            <person name="Sekita Y."/>
            <person name="Huang X."/>
            <person name="Stark A."/>
            <person name="Kheradpour P."/>
            <person name="Kellis M."/>
            <person name="Flicek P."/>
            <person name="Chen Y."/>
            <person name="Webber C."/>
            <person name="Hardison R."/>
            <person name="Nelson J."/>
            <person name="Hallsworth-Pepin K."/>
            <person name="Delehaunty K."/>
            <person name="Markovic C."/>
            <person name="Minx P."/>
            <person name="Feng Y."/>
            <person name="Kremitzki C."/>
            <person name="Mitreva M."/>
            <person name="Glasscock J."/>
            <person name="Wylie T."/>
            <person name="Wohldmann P."/>
            <person name="Thiru P."/>
            <person name="Nhan M.N."/>
            <person name="Pohl C.S."/>
            <person name="Smith S.M."/>
            <person name="Hou S."/>
            <person name="Nefedov M."/>
            <person name="de Jong P.J."/>
            <person name="Renfree M.B."/>
            <person name="Mardis E.R."/>
            <person name="Wilson R.K."/>
        </authorList>
    </citation>
    <scope>NUCLEOTIDE SEQUENCE [LARGE SCALE GENOMIC DNA]</scope>
    <source>
        <strain evidence="10 11">Glennie</strain>
    </source>
</reference>
<dbReference type="Proteomes" id="UP000002279">
    <property type="component" value="Chromosome 7"/>
</dbReference>
<evidence type="ECO:0000256" key="8">
    <source>
        <dbReference type="ARBA" id="ARBA00023328"/>
    </source>
</evidence>
<dbReference type="Bgee" id="ENSOANG00000044935">
    <property type="expression patterns" value="Expressed in fibroblast and 6 other cell types or tissues"/>
</dbReference>
<proteinExistence type="inferred from homology"/>
<organism evidence="10 11">
    <name type="scientific">Ornithorhynchus anatinus</name>
    <name type="common">Duckbill platypus</name>
    <dbReference type="NCBI Taxonomy" id="9258"/>
    <lineage>
        <taxon>Eukaryota</taxon>
        <taxon>Metazoa</taxon>
        <taxon>Chordata</taxon>
        <taxon>Craniata</taxon>
        <taxon>Vertebrata</taxon>
        <taxon>Euteleostomi</taxon>
        <taxon>Mammalia</taxon>
        <taxon>Monotremata</taxon>
        <taxon>Ornithorhynchidae</taxon>
        <taxon>Ornithorhynchus</taxon>
    </lineage>
</organism>
<feature type="compositionally biased region" description="Pro residues" evidence="9">
    <location>
        <begin position="308"/>
        <end position="320"/>
    </location>
</feature>
<feature type="compositionally biased region" description="Basic and acidic residues" evidence="9">
    <location>
        <begin position="135"/>
        <end position="150"/>
    </location>
</feature>
<name>A0A6I8P884_ORNAN</name>
<keyword evidence="4" id="KW-0132">Cell division</keyword>
<feature type="compositionally biased region" description="Basic residues" evidence="9">
    <location>
        <begin position="812"/>
        <end position="822"/>
    </location>
</feature>
<dbReference type="GO" id="GO:0051177">
    <property type="term" value="P:meiotic sister chromatid cohesion"/>
    <property type="evidence" value="ECO:0000318"/>
    <property type="project" value="GO_Central"/>
</dbReference>
<dbReference type="PANTHER" id="PTHR21577">
    <property type="entry name" value="SHUGOSHIN"/>
    <property type="match status" value="1"/>
</dbReference>
<keyword evidence="8" id="KW-0137">Centromere</keyword>
<protein>
    <recommendedName>
        <fullName evidence="12">Shugoshin C-terminal domain-containing protein</fullName>
    </recommendedName>
</protein>
<feature type="compositionally biased region" description="Gly residues" evidence="9">
    <location>
        <begin position="583"/>
        <end position="601"/>
    </location>
</feature>
<feature type="compositionally biased region" description="Gly residues" evidence="9">
    <location>
        <begin position="621"/>
        <end position="630"/>
    </location>
</feature>
<dbReference type="AlphaFoldDB" id="A0A6I8P884"/>
<evidence type="ECO:0000256" key="4">
    <source>
        <dbReference type="ARBA" id="ARBA00022618"/>
    </source>
</evidence>
<dbReference type="RefSeq" id="XP_039768603.1">
    <property type="nucleotide sequence ID" value="XM_039912669.1"/>
</dbReference>
<dbReference type="OrthoDB" id="5990092at2759"/>
<feature type="compositionally biased region" description="Low complexity" evidence="9">
    <location>
        <begin position="631"/>
        <end position="642"/>
    </location>
</feature>
<sequence>MEDPGMSDAPSFFSQEGVRRYKRDKKVSKAAKLNVSLASKIKSKIINNSSIIKISLKHNNRALALALSLERENSRRLTTEKMLLHKEVEKLNFQNAFLRQKLNLLNKTLIDIEVFMSGNLLSAIEMSNPFEDRHSPFVLPDEAKKGEDGHPAAAPFSPRPAPLPMRVPLTVDDEEEEEEEEEPSDDDLPPAEPPRRERRRKRGSGRPEGGEAGLRASAVPFPASRSPSGRGAPSRLDGERDHRPSAERGKEHGPRGQRPSGHVTERKKRVTSAGSGPPPGTPPLAAPAPSPESIRAGAGAEPDGTRGPGPPRPGGDPPAVAPGRESPDGAGGRSPGSREAGAARTEGFPGWPGPRATGRRAGSRPGPVSDDGGAGGDAEPGGRLPSGETPPRRVPGGGSPGPRRAGGDGSRRTYVVSGREGAPGLLPEPSGGPRPEVTERATGQGSQPRGRSAVRRRTYVVEKPAGPVPEARAGPGTGPPRPALSGEGRTGPSKGGRARPGAAGKPVGPRGSRKTPASPSGTEALWDDGVGEPGGPGGLPRGPGGEDGSSRPRAEAVPSHVGASGLDACRKGPAPRRKRPEGAGPGAAGERPGSGGGAGRGGRAESQSGKTYVVVVARPGGPSGAGGGGPDPAAGWGRPAGWQLGEVAETVKVEPVGFPDEAGTVDDESGFEPPPTFSRKIPPPAGPRPGASGAAGREAPTGSAPAKPPGLRATDVELSPRKRRGTMAEPIVKAEPVTPIPGSHALQDLTNTSFVPHPVSPTSPRGSDADPSPLLTRRKRPAVCYTEPKLTGKLRRGDDFTDSMFLHSPIFKSKKSKHKNTKKQKELKS</sequence>
<evidence type="ECO:0008006" key="12">
    <source>
        <dbReference type="Google" id="ProtNLM"/>
    </source>
</evidence>
<feature type="compositionally biased region" description="Polar residues" evidence="9">
    <location>
        <begin position="748"/>
        <end position="765"/>
    </location>
</feature>
<evidence type="ECO:0000256" key="7">
    <source>
        <dbReference type="ARBA" id="ARBA00023306"/>
    </source>
</evidence>
<dbReference type="Ensembl" id="ENSOANT00000068279.1">
    <property type="protein sequence ID" value="ENSOANP00000049063.1"/>
    <property type="gene ID" value="ENSOANG00000044935.1"/>
</dbReference>
<dbReference type="GeneTree" id="ENSGT00940000154107"/>
<gene>
    <name evidence="10" type="primary">SGO2</name>
</gene>
<feature type="compositionally biased region" description="Pro residues" evidence="9">
    <location>
        <begin position="672"/>
        <end position="687"/>
    </location>
</feature>
<dbReference type="GO" id="GO:0000776">
    <property type="term" value="C:kinetochore"/>
    <property type="evidence" value="ECO:0000318"/>
    <property type="project" value="GO_Central"/>
</dbReference>
<feature type="compositionally biased region" description="Low complexity" evidence="9">
    <location>
        <begin position="688"/>
        <end position="700"/>
    </location>
</feature>
<evidence type="ECO:0000256" key="6">
    <source>
        <dbReference type="ARBA" id="ARBA00023054"/>
    </source>
</evidence>